<dbReference type="OrthoDB" id="9795583at2"/>
<evidence type="ECO:0000256" key="3">
    <source>
        <dbReference type="ARBA" id="ARBA00023125"/>
    </source>
</evidence>
<proteinExistence type="inferred from homology"/>
<evidence type="ECO:0000313" key="6">
    <source>
        <dbReference type="Proteomes" id="UP000184442"/>
    </source>
</evidence>
<dbReference type="InterPro" id="IPR036388">
    <property type="entry name" value="WH-like_DNA-bd_sf"/>
</dbReference>
<evidence type="ECO:0000313" key="5">
    <source>
        <dbReference type="EMBL" id="SHJ35034.1"/>
    </source>
</evidence>
<dbReference type="RefSeq" id="WP_073027697.1">
    <property type="nucleotide sequence ID" value="NZ_FQZS01000034.1"/>
</dbReference>
<keyword evidence="3" id="KW-0238">DNA-binding</keyword>
<name>A0A1M6IKU6_9FIRM</name>
<dbReference type="STRING" id="1122184.SAMN02745176_03300"/>
<dbReference type="PIRSF" id="PIRSF019455">
    <property type="entry name" value="CopR_AtkY"/>
    <property type="match status" value="1"/>
</dbReference>
<reference evidence="5 6" key="1">
    <citation type="submission" date="2016-11" db="EMBL/GenBank/DDBJ databases">
        <authorList>
            <person name="Jaros S."/>
            <person name="Januszkiewicz K."/>
            <person name="Wedrychowicz H."/>
        </authorList>
    </citation>
    <scope>NUCLEOTIDE SEQUENCE [LARGE SCALE GENOMIC DNA]</scope>
    <source>
        <strain evidence="5 6">DSM 19022</strain>
    </source>
</reference>
<dbReference type="Gene3D" id="1.10.4040.10">
    <property type="entry name" value="Penicillinase repressor domain"/>
    <property type="match status" value="1"/>
</dbReference>
<dbReference type="InterPro" id="IPR005650">
    <property type="entry name" value="BlaI_family"/>
</dbReference>
<evidence type="ECO:0000256" key="1">
    <source>
        <dbReference type="ARBA" id="ARBA00011046"/>
    </source>
</evidence>
<sequence>MIQQVSDAELELMKIIWANGGTALYAQITDCLKGTGHTWQKNTIITLLSRLVEKGLLKTSKIGRRNEYIAIVTEADYRAAQTKTFLEKLYDGNAKGLVSTLIQGEMLTPEDYEDLKKFWENIKGEK</sequence>
<gene>
    <name evidence="5" type="ORF">SAMN02745176_03300</name>
</gene>
<keyword evidence="4" id="KW-0804">Transcription</keyword>
<dbReference type="SUPFAM" id="SSF46785">
    <property type="entry name" value="Winged helix' DNA-binding domain"/>
    <property type="match status" value="1"/>
</dbReference>
<dbReference type="GO" id="GO:0003677">
    <property type="term" value="F:DNA binding"/>
    <property type="evidence" value="ECO:0007669"/>
    <property type="project" value="UniProtKB-KW"/>
</dbReference>
<keyword evidence="6" id="KW-1185">Reference proteome</keyword>
<dbReference type="Proteomes" id="UP000184442">
    <property type="component" value="Unassembled WGS sequence"/>
</dbReference>
<protein>
    <submittedName>
        <fullName evidence="5">Predicted transcriptional regulator</fullName>
    </submittedName>
</protein>
<dbReference type="InterPro" id="IPR036390">
    <property type="entry name" value="WH_DNA-bd_sf"/>
</dbReference>
<dbReference type="EMBL" id="FQZS01000034">
    <property type="protein sequence ID" value="SHJ35034.1"/>
    <property type="molecule type" value="Genomic_DNA"/>
</dbReference>
<comment type="similarity">
    <text evidence="1">Belongs to the BlaI transcriptional regulatory family.</text>
</comment>
<accession>A0A1M6IKU6</accession>
<organism evidence="5 6">
    <name type="scientific">Lutispora thermophila DSM 19022</name>
    <dbReference type="NCBI Taxonomy" id="1122184"/>
    <lineage>
        <taxon>Bacteria</taxon>
        <taxon>Bacillati</taxon>
        <taxon>Bacillota</taxon>
        <taxon>Clostridia</taxon>
        <taxon>Lutisporales</taxon>
        <taxon>Lutisporaceae</taxon>
        <taxon>Lutispora</taxon>
    </lineage>
</organism>
<dbReference type="AlphaFoldDB" id="A0A1M6IKU6"/>
<dbReference type="GO" id="GO:0045892">
    <property type="term" value="P:negative regulation of DNA-templated transcription"/>
    <property type="evidence" value="ECO:0007669"/>
    <property type="project" value="InterPro"/>
</dbReference>
<dbReference type="Gene3D" id="1.10.10.10">
    <property type="entry name" value="Winged helix-like DNA-binding domain superfamily/Winged helix DNA-binding domain"/>
    <property type="match status" value="1"/>
</dbReference>
<keyword evidence="2" id="KW-0805">Transcription regulation</keyword>
<evidence type="ECO:0000256" key="2">
    <source>
        <dbReference type="ARBA" id="ARBA00023015"/>
    </source>
</evidence>
<dbReference type="Pfam" id="PF03965">
    <property type="entry name" value="Penicillinase_R"/>
    <property type="match status" value="1"/>
</dbReference>
<evidence type="ECO:0000256" key="4">
    <source>
        <dbReference type="ARBA" id="ARBA00023163"/>
    </source>
</evidence>